<evidence type="ECO:0000313" key="1">
    <source>
        <dbReference type="EMBL" id="KAA6384493.1"/>
    </source>
</evidence>
<dbReference type="Proteomes" id="UP000324800">
    <property type="component" value="Unassembled WGS sequence"/>
</dbReference>
<accession>A0A5J4VQC3</accession>
<gene>
    <name evidence="1" type="ORF">EZS28_019981</name>
</gene>
<dbReference type="AlphaFoldDB" id="A0A5J4VQC3"/>
<evidence type="ECO:0000313" key="2">
    <source>
        <dbReference type="Proteomes" id="UP000324800"/>
    </source>
</evidence>
<protein>
    <submittedName>
        <fullName evidence="1">Uncharacterized protein</fullName>
    </submittedName>
</protein>
<proteinExistence type="predicted"/>
<reference evidence="1 2" key="1">
    <citation type="submission" date="2019-03" db="EMBL/GenBank/DDBJ databases">
        <title>Single cell metagenomics reveals metabolic interactions within the superorganism composed of flagellate Streblomastix strix and complex community of Bacteroidetes bacteria on its surface.</title>
        <authorList>
            <person name="Treitli S.C."/>
            <person name="Kolisko M."/>
            <person name="Husnik F."/>
            <person name="Keeling P."/>
            <person name="Hampl V."/>
        </authorList>
    </citation>
    <scope>NUCLEOTIDE SEQUENCE [LARGE SCALE GENOMIC DNA]</scope>
    <source>
        <strain evidence="1">ST1C</strain>
    </source>
</reference>
<comment type="caution">
    <text evidence="1">The sequence shown here is derived from an EMBL/GenBank/DDBJ whole genome shotgun (WGS) entry which is preliminary data.</text>
</comment>
<organism evidence="1 2">
    <name type="scientific">Streblomastix strix</name>
    <dbReference type="NCBI Taxonomy" id="222440"/>
    <lineage>
        <taxon>Eukaryota</taxon>
        <taxon>Metamonada</taxon>
        <taxon>Preaxostyla</taxon>
        <taxon>Oxymonadida</taxon>
        <taxon>Streblomastigidae</taxon>
        <taxon>Streblomastix</taxon>
    </lineage>
</organism>
<dbReference type="EMBL" id="SNRW01005731">
    <property type="protein sequence ID" value="KAA6384493.1"/>
    <property type="molecule type" value="Genomic_DNA"/>
</dbReference>
<name>A0A5J4VQC3_9EUKA</name>
<sequence length="232" mass="27322">MGDQREQEQVEPGLAVCVAEMYVQFNINENLIDLREKEEIEPNIKSDGCVNFRMRSECDQEQCVNQKDIRIMGRTKHYYYSLDFDVSSCKLIIRLKPNDMKNYSGVQFEFDITTDLVQKQKRAIFKDQHFMDVNVINELAQRYRDKDLYHTGKYYTVKIDNLCNWGADIILFIRDINDSLNEDTLVFLTDGQEYVHDKIQALHKGIDNLIFMIVDNIIIGYQSQNRTMMCTP</sequence>